<keyword evidence="3 5" id="KW-1133">Transmembrane helix</keyword>
<feature type="transmembrane region" description="Helical" evidence="5">
    <location>
        <begin position="24"/>
        <end position="45"/>
    </location>
</feature>
<keyword evidence="7" id="KW-0547">Nucleotide-binding</keyword>
<comment type="caution">
    <text evidence="7">The sequence shown here is derived from an EMBL/GenBank/DDBJ whole genome shotgun (WGS) entry which is preliminary data.</text>
</comment>
<evidence type="ECO:0000256" key="2">
    <source>
        <dbReference type="ARBA" id="ARBA00022692"/>
    </source>
</evidence>
<feature type="non-terminal residue" evidence="7">
    <location>
        <position position="1"/>
    </location>
</feature>
<comment type="subcellular location">
    <subcellularLocation>
        <location evidence="1">Cell membrane</location>
        <topology evidence="1">Multi-pass membrane protein</topology>
    </subcellularLocation>
</comment>
<keyword evidence="4 5" id="KW-0472">Membrane</keyword>
<dbReference type="InterPro" id="IPR039421">
    <property type="entry name" value="Type_1_exporter"/>
</dbReference>
<dbReference type="PANTHER" id="PTHR43394:SF1">
    <property type="entry name" value="ATP-BINDING CASSETTE SUB-FAMILY B MEMBER 10, MITOCHONDRIAL"/>
    <property type="match status" value="1"/>
</dbReference>
<dbReference type="GO" id="GO:0005886">
    <property type="term" value="C:plasma membrane"/>
    <property type="evidence" value="ECO:0007669"/>
    <property type="project" value="UniProtKB-SubCell"/>
</dbReference>
<evidence type="ECO:0000256" key="3">
    <source>
        <dbReference type="ARBA" id="ARBA00022989"/>
    </source>
</evidence>
<feature type="non-terminal residue" evidence="7">
    <location>
        <position position="174"/>
    </location>
</feature>
<dbReference type="InterPro" id="IPR036640">
    <property type="entry name" value="ABC1_TM_sf"/>
</dbReference>
<dbReference type="PANTHER" id="PTHR43394">
    <property type="entry name" value="ATP-DEPENDENT PERMEASE MDL1, MITOCHONDRIAL"/>
    <property type="match status" value="1"/>
</dbReference>
<dbReference type="Pfam" id="PF00664">
    <property type="entry name" value="ABC_membrane"/>
    <property type="match status" value="1"/>
</dbReference>
<accession>A0A559GD08</accession>
<organism evidence="7 8">
    <name type="scientific">Streptococcus pneumoniae</name>
    <dbReference type="NCBI Taxonomy" id="1313"/>
    <lineage>
        <taxon>Bacteria</taxon>
        <taxon>Bacillati</taxon>
        <taxon>Bacillota</taxon>
        <taxon>Bacilli</taxon>
        <taxon>Lactobacillales</taxon>
        <taxon>Streptococcaceae</taxon>
        <taxon>Streptococcus</taxon>
    </lineage>
</organism>
<evidence type="ECO:0000313" key="7">
    <source>
        <dbReference type="EMBL" id="TVX60969.1"/>
    </source>
</evidence>
<evidence type="ECO:0000313" key="8">
    <source>
        <dbReference type="Proteomes" id="UP000315060"/>
    </source>
</evidence>
<dbReference type="Gene3D" id="1.20.1560.10">
    <property type="entry name" value="ABC transporter type 1, transmembrane domain"/>
    <property type="match status" value="1"/>
</dbReference>
<dbReference type="EMBL" id="VMYC01000617">
    <property type="protein sequence ID" value="TVX60969.1"/>
    <property type="molecule type" value="Genomic_DNA"/>
</dbReference>
<feature type="domain" description="ABC transmembrane type-1" evidence="6">
    <location>
        <begin position="1"/>
        <end position="174"/>
    </location>
</feature>
<dbReference type="InterPro" id="IPR011527">
    <property type="entry name" value="ABC1_TM_dom"/>
</dbReference>
<name>A0A559GD08_STREE</name>
<evidence type="ECO:0000256" key="4">
    <source>
        <dbReference type="ARBA" id="ARBA00023136"/>
    </source>
</evidence>
<dbReference type="AlphaFoldDB" id="A0A559GD08"/>
<keyword evidence="7" id="KW-0067">ATP-binding</keyword>
<dbReference type="GO" id="GO:0005524">
    <property type="term" value="F:ATP binding"/>
    <property type="evidence" value="ECO:0007669"/>
    <property type="project" value="UniProtKB-KW"/>
</dbReference>
<evidence type="ECO:0000256" key="5">
    <source>
        <dbReference type="SAM" id="Phobius"/>
    </source>
</evidence>
<protein>
    <submittedName>
        <fullName evidence="7">Multidrug ABC transporter permease/ATP-binding protein</fullName>
    </submittedName>
</protein>
<reference evidence="7 8" key="1">
    <citation type="submission" date="2019-07" db="EMBL/GenBank/DDBJ databases">
        <authorList>
            <person name="Mohale T."/>
        </authorList>
    </citation>
    <scope>NUCLEOTIDE SEQUENCE [LARGE SCALE GENOMIC DNA]</scope>
    <source>
        <strain evidence="7 8">NTPn 59</strain>
    </source>
</reference>
<feature type="transmembrane region" description="Helical" evidence="5">
    <location>
        <begin position="124"/>
        <end position="142"/>
    </location>
</feature>
<proteinExistence type="predicted"/>
<gene>
    <name evidence="7" type="ORF">AZJ28_13950</name>
</gene>
<dbReference type="Proteomes" id="UP000315060">
    <property type="component" value="Unassembled WGS sequence"/>
</dbReference>
<dbReference type="PROSITE" id="PS50929">
    <property type="entry name" value="ABC_TM1F"/>
    <property type="match status" value="1"/>
</dbReference>
<evidence type="ECO:0000256" key="1">
    <source>
        <dbReference type="ARBA" id="ARBA00004651"/>
    </source>
</evidence>
<sequence length="174" mass="19490">LIPPMGMGRVIDAITGGQLTHQDLLLNLFYLLLAAFGMYYLRYVWRMYILGTSYRLGQIMRSRLFEHFTKMSPAFYQTYRTGDLMAHATNDINALTRLAGGGVMSAVDASITALVSLLTMLFSISWQMSLVGILPLPFMAYATSRLWRQTHKAFGESQAAFSELNNKVQESVSG</sequence>
<dbReference type="GO" id="GO:0015421">
    <property type="term" value="F:ABC-type oligopeptide transporter activity"/>
    <property type="evidence" value="ECO:0007669"/>
    <property type="project" value="TreeGrafter"/>
</dbReference>
<dbReference type="SUPFAM" id="SSF90123">
    <property type="entry name" value="ABC transporter transmembrane region"/>
    <property type="match status" value="1"/>
</dbReference>
<keyword evidence="2 5" id="KW-0812">Transmembrane</keyword>
<evidence type="ECO:0000259" key="6">
    <source>
        <dbReference type="PROSITE" id="PS50929"/>
    </source>
</evidence>